<evidence type="ECO:0000256" key="4">
    <source>
        <dbReference type="ARBA" id="ARBA00022989"/>
    </source>
</evidence>
<dbReference type="Gene3D" id="1.20.1070.10">
    <property type="entry name" value="Rhodopsin 7-helix transmembrane proteins"/>
    <property type="match status" value="1"/>
</dbReference>
<dbReference type="PANTHER" id="PTHR45695:SF23">
    <property type="entry name" value="GALANIN-LIKE G-PROTEIN COUPLED RECEPTOR NPR-9"/>
    <property type="match status" value="1"/>
</dbReference>
<evidence type="ECO:0000256" key="6">
    <source>
        <dbReference type="ARBA" id="ARBA00023136"/>
    </source>
</evidence>
<keyword evidence="3 11" id="KW-0812">Transmembrane</keyword>
<gene>
    <name evidence="13" type="ORF">BSL78_00622</name>
</gene>
<accession>A0A2G8LQC7</accession>
<keyword evidence="2" id="KW-1003">Cell membrane</keyword>
<organism evidence="13 14">
    <name type="scientific">Stichopus japonicus</name>
    <name type="common">Sea cucumber</name>
    <dbReference type="NCBI Taxonomy" id="307972"/>
    <lineage>
        <taxon>Eukaryota</taxon>
        <taxon>Metazoa</taxon>
        <taxon>Echinodermata</taxon>
        <taxon>Eleutherozoa</taxon>
        <taxon>Echinozoa</taxon>
        <taxon>Holothuroidea</taxon>
        <taxon>Aspidochirotacea</taxon>
        <taxon>Aspidochirotida</taxon>
        <taxon>Stichopodidae</taxon>
        <taxon>Apostichopus</taxon>
    </lineage>
</organism>
<dbReference type="AlphaFoldDB" id="A0A2G8LQC7"/>
<feature type="transmembrane region" description="Helical" evidence="11">
    <location>
        <begin position="97"/>
        <end position="115"/>
    </location>
</feature>
<keyword evidence="14" id="KW-1185">Reference proteome</keyword>
<name>A0A2G8LQC7_STIJA</name>
<dbReference type="PROSITE" id="PS50262">
    <property type="entry name" value="G_PROTEIN_RECEP_F1_2"/>
    <property type="match status" value="1"/>
</dbReference>
<keyword evidence="6 11" id="KW-0472">Membrane</keyword>
<evidence type="ECO:0000256" key="3">
    <source>
        <dbReference type="ARBA" id="ARBA00022692"/>
    </source>
</evidence>
<dbReference type="Pfam" id="PF00001">
    <property type="entry name" value="7tm_1"/>
    <property type="match status" value="1"/>
</dbReference>
<dbReference type="Proteomes" id="UP000230750">
    <property type="component" value="Unassembled WGS sequence"/>
</dbReference>
<dbReference type="OrthoDB" id="6076970at2759"/>
<dbReference type="GO" id="GO:0004930">
    <property type="term" value="F:G protein-coupled receptor activity"/>
    <property type="evidence" value="ECO:0007669"/>
    <property type="project" value="UniProtKB-KW"/>
</dbReference>
<keyword evidence="8 13" id="KW-0675">Receptor</keyword>
<evidence type="ECO:0000256" key="1">
    <source>
        <dbReference type="ARBA" id="ARBA00004651"/>
    </source>
</evidence>
<evidence type="ECO:0000256" key="8">
    <source>
        <dbReference type="ARBA" id="ARBA00023170"/>
    </source>
</evidence>
<proteinExistence type="predicted"/>
<feature type="transmembrane region" description="Helical" evidence="11">
    <location>
        <begin position="42"/>
        <end position="66"/>
    </location>
</feature>
<comment type="caution">
    <text evidence="13">The sequence shown here is derived from an EMBL/GenBank/DDBJ whole genome shotgun (WGS) entry which is preliminary data.</text>
</comment>
<evidence type="ECO:0000256" key="2">
    <source>
        <dbReference type="ARBA" id="ARBA00022475"/>
    </source>
</evidence>
<evidence type="ECO:0000259" key="12">
    <source>
        <dbReference type="PROSITE" id="PS50262"/>
    </source>
</evidence>
<dbReference type="PRINTS" id="PR00237">
    <property type="entry name" value="GPCRRHODOPSN"/>
</dbReference>
<comment type="subcellular location">
    <subcellularLocation>
        <location evidence="1">Cell membrane</location>
        <topology evidence="1">Multi-pass membrane protein</topology>
    </subcellularLocation>
</comment>
<evidence type="ECO:0000256" key="5">
    <source>
        <dbReference type="ARBA" id="ARBA00023040"/>
    </source>
</evidence>
<evidence type="ECO:0000256" key="11">
    <source>
        <dbReference type="SAM" id="Phobius"/>
    </source>
</evidence>
<keyword evidence="5" id="KW-0297">G-protein coupled receptor</keyword>
<evidence type="ECO:0000256" key="10">
    <source>
        <dbReference type="ARBA" id="ARBA00023224"/>
    </source>
</evidence>
<sequence>MYLGRILLLSLPMLLFKKEFYHPQFNVTICIIDWPITQLKTVYNLGTFFATYAIPLTIIGICYAILLRKLWKYSISDRETGNGGEARARMMQRKRHVTFMILIVVLGFAICWLPIHSFQIWSLIVRPPPTVVYYYVRLCSLCLAYTNSAVNPIVYAFVGGKFRERFFYACPFFCRYSIVRQETMPLDHVVKDKTTDTGYDTKRTKIVNSSENTDPKD</sequence>
<keyword evidence="9" id="KW-0325">Glycoprotein</keyword>
<evidence type="ECO:0000313" key="13">
    <source>
        <dbReference type="EMBL" id="PIK62422.1"/>
    </source>
</evidence>
<dbReference type="PANTHER" id="PTHR45695">
    <property type="entry name" value="LEUCOKININ RECEPTOR-RELATED"/>
    <property type="match status" value="1"/>
</dbReference>
<evidence type="ECO:0000256" key="7">
    <source>
        <dbReference type="ARBA" id="ARBA00023157"/>
    </source>
</evidence>
<feature type="transmembrane region" description="Helical" evidence="11">
    <location>
        <begin position="135"/>
        <end position="158"/>
    </location>
</feature>
<protein>
    <submittedName>
        <fullName evidence="13">Putative G-protein coupled receptor</fullName>
    </submittedName>
</protein>
<keyword evidence="4 11" id="KW-1133">Transmembrane helix</keyword>
<dbReference type="STRING" id="307972.A0A2G8LQC7"/>
<evidence type="ECO:0000256" key="9">
    <source>
        <dbReference type="ARBA" id="ARBA00023180"/>
    </source>
</evidence>
<evidence type="ECO:0000313" key="14">
    <source>
        <dbReference type="Proteomes" id="UP000230750"/>
    </source>
</evidence>
<reference evidence="13 14" key="1">
    <citation type="journal article" date="2017" name="PLoS Biol.">
        <title>The sea cucumber genome provides insights into morphological evolution and visceral regeneration.</title>
        <authorList>
            <person name="Zhang X."/>
            <person name="Sun L."/>
            <person name="Yuan J."/>
            <person name="Sun Y."/>
            <person name="Gao Y."/>
            <person name="Zhang L."/>
            <person name="Li S."/>
            <person name="Dai H."/>
            <person name="Hamel J.F."/>
            <person name="Liu C."/>
            <person name="Yu Y."/>
            <person name="Liu S."/>
            <person name="Lin W."/>
            <person name="Guo K."/>
            <person name="Jin S."/>
            <person name="Xu P."/>
            <person name="Storey K.B."/>
            <person name="Huan P."/>
            <person name="Zhang T."/>
            <person name="Zhou Y."/>
            <person name="Zhang J."/>
            <person name="Lin C."/>
            <person name="Li X."/>
            <person name="Xing L."/>
            <person name="Huo D."/>
            <person name="Sun M."/>
            <person name="Wang L."/>
            <person name="Mercier A."/>
            <person name="Li F."/>
            <person name="Yang H."/>
            <person name="Xiang J."/>
        </authorList>
    </citation>
    <scope>NUCLEOTIDE SEQUENCE [LARGE SCALE GENOMIC DNA]</scope>
    <source>
        <strain evidence="13">Shaxun</strain>
        <tissue evidence="13">Muscle</tissue>
    </source>
</reference>
<feature type="domain" description="G-protein coupled receptors family 1 profile" evidence="12">
    <location>
        <begin position="1"/>
        <end position="155"/>
    </location>
</feature>
<keyword evidence="7" id="KW-1015">Disulfide bond</keyword>
<dbReference type="InterPro" id="IPR017452">
    <property type="entry name" value="GPCR_Rhodpsn_7TM"/>
</dbReference>
<dbReference type="SUPFAM" id="SSF81321">
    <property type="entry name" value="Family A G protein-coupled receptor-like"/>
    <property type="match status" value="1"/>
</dbReference>
<keyword evidence="10" id="KW-0807">Transducer</keyword>
<dbReference type="EMBL" id="MRZV01000012">
    <property type="protein sequence ID" value="PIK62422.1"/>
    <property type="molecule type" value="Genomic_DNA"/>
</dbReference>
<dbReference type="InterPro" id="IPR000276">
    <property type="entry name" value="GPCR_Rhodpsn"/>
</dbReference>
<dbReference type="GO" id="GO:0005886">
    <property type="term" value="C:plasma membrane"/>
    <property type="evidence" value="ECO:0007669"/>
    <property type="project" value="UniProtKB-SubCell"/>
</dbReference>